<accession>A0A6J4T876</accession>
<dbReference type="Gene3D" id="3.40.1000.10">
    <property type="entry name" value="Mog1/PsbP, alpha/beta/alpha sandwich"/>
    <property type="match status" value="1"/>
</dbReference>
<reference evidence="1" key="1">
    <citation type="submission" date="2020-02" db="EMBL/GenBank/DDBJ databases">
        <authorList>
            <person name="Meier V. D."/>
        </authorList>
    </citation>
    <scope>NUCLEOTIDE SEQUENCE</scope>
    <source>
        <strain evidence="1">AVDCRST_MAG85</strain>
    </source>
</reference>
<dbReference type="EMBL" id="CADCVT010000283">
    <property type="protein sequence ID" value="CAA9515848.1"/>
    <property type="molecule type" value="Genomic_DNA"/>
</dbReference>
<sequence>MRRPALAILAATSAVLASTGCGRERLPAPDVEEPVVTRALAEREFPRAGLRLSLPVPWSDARGQPPLVVQSTSGTAAMAVWRYPRSEPLPDDDAELDTAREALLRAVRERDTDYREISTRRIEVDGEPALELVGDQRIAGKPRRVRSTHVFAHGGEVVVDQYAEQADFARLDEAVFQPFVRAVRLRAPR</sequence>
<dbReference type="AlphaFoldDB" id="A0A6J4T876"/>
<evidence type="ECO:0008006" key="2">
    <source>
        <dbReference type="Google" id="ProtNLM"/>
    </source>
</evidence>
<evidence type="ECO:0000313" key="1">
    <source>
        <dbReference type="EMBL" id="CAA9515848.1"/>
    </source>
</evidence>
<dbReference type="PROSITE" id="PS51257">
    <property type="entry name" value="PROKAR_LIPOPROTEIN"/>
    <property type="match status" value="1"/>
</dbReference>
<name>A0A6J4T876_9ACTN</name>
<organism evidence="1">
    <name type="scientific">uncultured Solirubrobacteraceae bacterium</name>
    <dbReference type="NCBI Taxonomy" id="1162706"/>
    <lineage>
        <taxon>Bacteria</taxon>
        <taxon>Bacillati</taxon>
        <taxon>Actinomycetota</taxon>
        <taxon>Thermoleophilia</taxon>
        <taxon>Solirubrobacterales</taxon>
        <taxon>Solirubrobacteraceae</taxon>
        <taxon>environmental samples</taxon>
    </lineage>
</organism>
<protein>
    <recommendedName>
        <fullName evidence="2">Lipoprotein</fullName>
    </recommendedName>
</protein>
<gene>
    <name evidence="1" type="ORF">AVDCRST_MAG85-2606</name>
</gene>
<proteinExistence type="predicted"/>